<dbReference type="Pfam" id="PF01546">
    <property type="entry name" value="Peptidase_M20"/>
    <property type="match status" value="1"/>
</dbReference>
<dbReference type="InterPro" id="IPR002933">
    <property type="entry name" value="Peptidase_M20"/>
</dbReference>
<dbReference type="PANTHER" id="PTHR43808">
    <property type="entry name" value="ACETYLORNITHINE DEACETYLASE"/>
    <property type="match status" value="1"/>
</dbReference>
<proteinExistence type="predicted"/>
<keyword evidence="1" id="KW-0378">Hydrolase</keyword>
<dbReference type="PANTHER" id="PTHR43808:SF27">
    <property type="entry name" value="PROTEIN ROCB"/>
    <property type="match status" value="1"/>
</dbReference>
<dbReference type="EMBL" id="QVTE01000017">
    <property type="protein sequence ID" value="RFU70136.1"/>
    <property type="molecule type" value="Genomic_DNA"/>
</dbReference>
<name>A0A372LPT8_9BACI</name>
<dbReference type="RefSeq" id="WP_117326190.1">
    <property type="nucleotide sequence ID" value="NZ_QVTE01000017.1"/>
</dbReference>
<comment type="caution">
    <text evidence="1">The sequence shown here is derived from an EMBL/GenBank/DDBJ whole genome shotgun (WGS) entry which is preliminary data.</text>
</comment>
<sequence>MEGNMLMQSSEQMLNILNDLVSIGSITLSEAEKHIPLRIEHYVKQISHFQENPSYISRHPTMDGRSFLTALYKHDEAEKTVIMLSHFDVVDVEEYGDLKHLAFRPIELTNALFKRLDELPADARKDLESGDWLFGRGTMDMKCGLVQHLSLLEKASAEKWKINLLLLTVPDEEVNSAGMREAVQKLLDIAADHKLTFTLCLNSEPMFTQVPGDENHYFYTGSIGKIMPGVLCFGRESHVGEPLSGINAAWMSSVVSQEIEWNEKLCETVNGQVSPPPTVLLQRDLKKEYSAQLPSLSVSLYNLLLMKRNPADVLGAMREAADSAAQKITSFIQEKYRTYSISHRQPDHIRVLSYEELKQYACEKSTCEQITALEYSAAMNTPGDNREQSIKAVEQMALFCRELAPMIVLFFAPPYYPAVNTSDNKDIQKLSRSLIEYTNKHFGYKLLPVDYFNGISDLSYAVLQAPLSDMDMYNTNLPGGRELYSIPFQEMACLTAPVLNVGPIGKDAHKKTERLYLPFAFDQLPKILKNLLLMHQDQ</sequence>
<dbReference type="Gene3D" id="3.40.630.10">
    <property type="entry name" value="Zn peptidases"/>
    <property type="match status" value="1"/>
</dbReference>
<dbReference type="PIRSF" id="PIRSF010386">
    <property type="entry name" value="RocB"/>
    <property type="match status" value="1"/>
</dbReference>
<dbReference type="SUPFAM" id="SSF53187">
    <property type="entry name" value="Zn-dependent exopeptidases"/>
    <property type="match status" value="1"/>
</dbReference>
<gene>
    <name evidence="1" type="ORF">D0469_08115</name>
</gene>
<dbReference type="GO" id="GO:0016787">
    <property type="term" value="F:hydrolase activity"/>
    <property type="evidence" value="ECO:0007669"/>
    <property type="project" value="UniProtKB-KW"/>
</dbReference>
<protein>
    <submittedName>
        <fullName evidence="1">M20/M25/M40 family metallo-hydrolase</fullName>
    </submittedName>
</protein>
<organism evidence="1 2">
    <name type="scientific">Peribacillus saganii</name>
    <dbReference type="NCBI Taxonomy" id="2303992"/>
    <lineage>
        <taxon>Bacteria</taxon>
        <taxon>Bacillati</taxon>
        <taxon>Bacillota</taxon>
        <taxon>Bacilli</taxon>
        <taxon>Bacillales</taxon>
        <taxon>Bacillaceae</taxon>
        <taxon>Peribacillus</taxon>
    </lineage>
</organism>
<evidence type="ECO:0000313" key="2">
    <source>
        <dbReference type="Proteomes" id="UP000264541"/>
    </source>
</evidence>
<accession>A0A372LPT8</accession>
<dbReference type="Proteomes" id="UP000264541">
    <property type="component" value="Unassembled WGS sequence"/>
</dbReference>
<keyword evidence="2" id="KW-1185">Reference proteome</keyword>
<dbReference type="InterPro" id="IPR012166">
    <property type="entry name" value="Uncharacterised_RocB"/>
</dbReference>
<dbReference type="OrthoDB" id="9815360at2"/>
<dbReference type="AlphaFoldDB" id="A0A372LPT8"/>
<reference evidence="1 2" key="1">
    <citation type="submission" date="2018-08" db="EMBL/GenBank/DDBJ databases">
        <title>Bacillus chawlae sp. nov., Bacillus glennii sp. nov., and Bacillus saganii sp. nov. Isolated from the Vehicle Assembly Building at Kennedy Space Center where the Viking Spacecraft were Assembled.</title>
        <authorList>
            <person name="Seuylemezian A."/>
            <person name="Vaishampayan P."/>
        </authorList>
    </citation>
    <scope>NUCLEOTIDE SEQUENCE [LARGE SCALE GENOMIC DNA]</scope>
    <source>
        <strain evidence="1 2">V47-23a</strain>
    </source>
</reference>
<evidence type="ECO:0000313" key="1">
    <source>
        <dbReference type="EMBL" id="RFU70136.1"/>
    </source>
</evidence>
<dbReference type="InterPro" id="IPR050072">
    <property type="entry name" value="Peptidase_M20A"/>
</dbReference>